<evidence type="ECO:0000256" key="1">
    <source>
        <dbReference type="SAM" id="SignalP"/>
    </source>
</evidence>
<gene>
    <name evidence="2" type="ORF">EYC98_05565</name>
</gene>
<organism evidence="2 3">
    <name type="scientific">Candidatus Litorirhabdus singularis</name>
    <dbReference type="NCBI Taxonomy" id="2518993"/>
    <lineage>
        <taxon>Bacteria</taxon>
        <taxon>Pseudomonadati</taxon>
        <taxon>Pseudomonadota</taxon>
        <taxon>Gammaproteobacteria</taxon>
        <taxon>Cellvibrionales</taxon>
        <taxon>Halieaceae</taxon>
        <taxon>Candidatus Litorirhabdus</taxon>
    </lineage>
</organism>
<feature type="signal peptide" evidence="1">
    <location>
        <begin position="1"/>
        <end position="21"/>
    </location>
</feature>
<protein>
    <recommendedName>
        <fullName evidence="4">Lipid/polyisoprenoid-binding YceI-like domain-containing protein</fullName>
    </recommendedName>
</protein>
<evidence type="ECO:0000313" key="2">
    <source>
        <dbReference type="EMBL" id="MCX2980337.1"/>
    </source>
</evidence>
<dbReference type="RefSeq" id="WP_279244314.1">
    <property type="nucleotide sequence ID" value="NZ_SHNN01000001.1"/>
</dbReference>
<dbReference type="EMBL" id="SHNN01000001">
    <property type="protein sequence ID" value="MCX2980337.1"/>
    <property type="molecule type" value="Genomic_DNA"/>
</dbReference>
<evidence type="ECO:0000313" key="3">
    <source>
        <dbReference type="Proteomes" id="UP001143362"/>
    </source>
</evidence>
<comment type="caution">
    <text evidence="2">The sequence shown here is derived from an EMBL/GenBank/DDBJ whole genome shotgun (WGS) entry which is preliminary data.</text>
</comment>
<accession>A0ABT3TDG6</accession>
<name>A0ABT3TDG6_9GAMM</name>
<sequence length="176" mass="18521">MKPLLYGLSLVILMLSHGALAAENQMEAGAAIAWSAEGRVFRTTPDQIEFQGALEGIMYIESSSGALDEAFVECSFKQVVKDGSETTHGSGNCMIIQSADDSAFAEFDCNGVIGACRGEFRLTAGTGRLKGIKGSSPLIMRSPLRHMLDGISNGSVIGVDSGIALLLDLKYTLGGK</sequence>
<feature type="chain" id="PRO_5045917207" description="Lipid/polyisoprenoid-binding YceI-like domain-containing protein" evidence="1">
    <location>
        <begin position="22"/>
        <end position="176"/>
    </location>
</feature>
<keyword evidence="1" id="KW-0732">Signal</keyword>
<keyword evidence="3" id="KW-1185">Reference proteome</keyword>
<proteinExistence type="predicted"/>
<dbReference type="Proteomes" id="UP001143362">
    <property type="component" value="Unassembled WGS sequence"/>
</dbReference>
<reference evidence="2" key="1">
    <citation type="submission" date="2019-02" db="EMBL/GenBank/DDBJ databases">
        <authorList>
            <person name="Li S.-H."/>
        </authorList>
    </citation>
    <scope>NUCLEOTIDE SEQUENCE</scope>
    <source>
        <strain evidence="2">IMCC14734</strain>
    </source>
</reference>
<evidence type="ECO:0008006" key="4">
    <source>
        <dbReference type="Google" id="ProtNLM"/>
    </source>
</evidence>